<protein>
    <submittedName>
        <fullName evidence="2">Molybdate transport system regulatory protein</fullName>
    </submittedName>
</protein>
<evidence type="ECO:0000313" key="3">
    <source>
        <dbReference type="Proteomes" id="UP000184694"/>
    </source>
</evidence>
<dbReference type="InterPro" id="IPR000847">
    <property type="entry name" value="LysR_HTH_N"/>
</dbReference>
<dbReference type="Gene3D" id="1.10.10.10">
    <property type="entry name" value="Winged helix-like DNA-binding domain superfamily/Winged helix DNA-binding domain"/>
    <property type="match status" value="1"/>
</dbReference>
<dbReference type="InterPro" id="IPR051815">
    <property type="entry name" value="Molybdate_resp_trans_reg"/>
</dbReference>
<dbReference type="OrthoDB" id="9800709at2"/>
<dbReference type="InterPro" id="IPR036388">
    <property type="entry name" value="WH-like_DNA-bd_sf"/>
</dbReference>
<dbReference type="InterPro" id="IPR036390">
    <property type="entry name" value="WH_DNA-bd_sf"/>
</dbReference>
<dbReference type="PANTHER" id="PTHR30432:SF1">
    <property type="entry name" value="DNA-BINDING TRANSCRIPTIONAL DUAL REGULATOR MODE"/>
    <property type="match status" value="1"/>
</dbReference>
<dbReference type="Pfam" id="PF00126">
    <property type="entry name" value="HTH_1"/>
    <property type="match status" value="1"/>
</dbReference>
<dbReference type="AlphaFoldDB" id="A0A1N6GXE3"/>
<proteinExistence type="predicted"/>
<dbReference type="SUPFAM" id="SSF46785">
    <property type="entry name" value="Winged helix' DNA-binding domain"/>
    <property type="match status" value="1"/>
</dbReference>
<accession>A0A1N6GXE3</accession>
<dbReference type="STRING" id="1121457.SAMN02745161_1858"/>
<sequence length="113" mass="12783">MQGVDMKYKFWLEKNGDILFGSGGAVLLEKIDALGSLSGASKELGMSYRRAWGRLKKLEETIGDDLVVKVGGNKKGYRLSETGRQFLTSYREAEKKMDEAAQNIMKHCFDWVR</sequence>
<dbReference type="GO" id="GO:0003700">
    <property type="term" value="F:DNA-binding transcription factor activity"/>
    <property type="evidence" value="ECO:0007669"/>
    <property type="project" value="InterPro"/>
</dbReference>
<name>A0A1N6GXE3_9BACT</name>
<evidence type="ECO:0000259" key="1">
    <source>
        <dbReference type="Pfam" id="PF00126"/>
    </source>
</evidence>
<dbReference type="EMBL" id="FSRG01000005">
    <property type="protein sequence ID" value="SIO12035.1"/>
    <property type="molecule type" value="Genomic_DNA"/>
</dbReference>
<gene>
    <name evidence="2" type="ORF">SAMN02745161_1858</name>
</gene>
<organism evidence="2 3">
    <name type="scientific">Halodesulfovibrio marinisediminis DSM 17456</name>
    <dbReference type="NCBI Taxonomy" id="1121457"/>
    <lineage>
        <taxon>Bacteria</taxon>
        <taxon>Pseudomonadati</taxon>
        <taxon>Thermodesulfobacteriota</taxon>
        <taxon>Desulfovibrionia</taxon>
        <taxon>Desulfovibrionales</taxon>
        <taxon>Desulfovibrionaceae</taxon>
        <taxon>Halodesulfovibrio</taxon>
    </lineage>
</organism>
<dbReference type="Proteomes" id="UP000184694">
    <property type="component" value="Unassembled WGS sequence"/>
</dbReference>
<keyword evidence="3" id="KW-1185">Reference proteome</keyword>
<dbReference type="PANTHER" id="PTHR30432">
    <property type="entry name" value="TRANSCRIPTIONAL REGULATOR MODE"/>
    <property type="match status" value="1"/>
</dbReference>
<feature type="domain" description="HTH lysR-type" evidence="1">
    <location>
        <begin position="28"/>
        <end position="84"/>
    </location>
</feature>
<evidence type="ECO:0000313" key="2">
    <source>
        <dbReference type="EMBL" id="SIO12035.1"/>
    </source>
</evidence>
<reference evidence="3" key="1">
    <citation type="submission" date="2016-11" db="EMBL/GenBank/DDBJ databases">
        <authorList>
            <person name="Varghese N."/>
            <person name="Submissions S."/>
        </authorList>
    </citation>
    <scope>NUCLEOTIDE SEQUENCE [LARGE SCALE GENOMIC DNA]</scope>
    <source>
        <strain evidence="3">DSM 17456</strain>
    </source>
</reference>